<evidence type="ECO:0000259" key="2">
    <source>
        <dbReference type="Pfam" id="PF13581"/>
    </source>
</evidence>
<dbReference type="Proteomes" id="UP001387100">
    <property type="component" value="Unassembled WGS sequence"/>
</dbReference>
<dbReference type="InterPro" id="IPR050267">
    <property type="entry name" value="Anti-sigma-factor_SerPK"/>
</dbReference>
<proteinExistence type="predicted"/>
<dbReference type="GO" id="GO:0005524">
    <property type="term" value="F:ATP binding"/>
    <property type="evidence" value="ECO:0007669"/>
    <property type="project" value="UniProtKB-KW"/>
</dbReference>
<reference evidence="3 4" key="1">
    <citation type="journal article" date="2017" name="Int. J. Syst. Evol. Microbiol.">
        <title>Pseudokineococcus basanitobsidens sp. nov., isolated from volcanic rock.</title>
        <authorList>
            <person name="Lee D.W."/>
            <person name="Park M.Y."/>
            <person name="Kim J.J."/>
            <person name="Kim B.S."/>
        </authorList>
    </citation>
    <scope>NUCLEOTIDE SEQUENCE [LARGE SCALE GENOMIC DNA]</scope>
    <source>
        <strain evidence="3 4">DSM 103726</strain>
    </source>
</reference>
<keyword evidence="1" id="KW-0808">Transferase</keyword>
<organism evidence="3 4">
    <name type="scientific">Pseudokineococcus basanitobsidens</name>
    <dbReference type="NCBI Taxonomy" id="1926649"/>
    <lineage>
        <taxon>Bacteria</taxon>
        <taxon>Bacillati</taxon>
        <taxon>Actinomycetota</taxon>
        <taxon>Actinomycetes</taxon>
        <taxon>Kineosporiales</taxon>
        <taxon>Kineosporiaceae</taxon>
        <taxon>Pseudokineococcus</taxon>
    </lineage>
</organism>
<accession>A0ABU8RGS7</accession>
<keyword evidence="3" id="KW-0067">ATP-binding</keyword>
<name>A0ABU8RGS7_9ACTN</name>
<dbReference type="SUPFAM" id="SSF55874">
    <property type="entry name" value="ATPase domain of HSP90 chaperone/DNA topoisomerase II/histidine kinase"/>
    <property type="match status" value="1"/>
</dbReference>
<comment type="caution">
    <text evidence="3">The sequence shown here is derived from an EMBL/GenBank/DDBJ whole genome shotgun (WGS) entry which is preliminary data.</text>
</comment>
<gene>
    <name evidence="3" type="ORF">WDZ17_02835</name>
</gene>
<dbReference type="Pfam" id="PF13581">
    <property type="entry name" value="HATPase_c_2"/>
    <property type="match status" value="1"/>
</dbReference>
<dbReference type="PANTHER" id="PTHR35526">
    <property type="entry name" value="ANTI-SIGMA-F FACTOR RSBW-RELATED"/>
    <property type="match status" value="1"/>
</dbReference>
<dbReference type="CDD" id="cd16936">
    <property type="entry name" value="HATPase_RsbW-like"/>
    <property type="match status" value="1"/>
</dbReference>
<dbReference type="Gene3D" id="3.30.565.10">
    <property type="entry name" value="Histidine kinase-like ATPase, C-terminal domain"/>
    <property type="match status" value="1"/>
</dbReference>
<evidence type="ECO:0000313" key="3">
    <source>
        <dbReference type="EMBL" id="MEJ5944228.1"/>
    </source>
</evidence>
<dbReference type="InterPro" id="IPR036890">
    <property type="entry name" value="HATPase_C_sf"/>
</dbReference>
<evidence type="ECO:0000256" key="1">
    <source>
        <dbReference type="ARBA" id="ARBA00022527"/>
    </source>
</evidence>
<sequence>MDTTSPAGVGRVLPEPVRRHLVVRCRSAGLSAARDLVGRCCRLAGLRDEAEQVAVLLASEVVTNAVVHAETDARLSVLLADHRVRVEVADGSPRRPLVRAWTDDGGTGRGMALVEALASRWGVDPSPSGKIVWFDVVDPAPCPTAGRGSVTPR</sequence>
<feature type="domain" description="Histidine kinase/HSP90-like ATPase" evidence="2">
    <location>
        <begin position="29"/>
        <end position="134"/>
    </location>
</feature>
<evidence type="ECO:0000313" key="4">
    <source>
        <dbReference type="Proteomes" id="UP001387100"/>
    </source>
</evidence>
<keyword evidence="1" id="KW-0418">Kinase</keyword>
<dbReference type="EMBL" id="JBBIAA010000002">
    <property type="protein sequence ID" value="MEJ5944228.1"/>
    <property type="molecule type" value="Genomic_DNA"/>
</dbReference>
<keyword evidence="4" id="KW-1185">Reference proteome</keyword>
<dbReference type="InterPro" id="IPR003594">
    <property type="entry name" value="HATPase_dom"/>
</dbReference>
<protein>
    <submittedName>
        <fullName evidence="3">ATP-binding protein</fullName>
    </submittedName>
</protein>
<dbReference type="PANTHER" id="PTHR35526:SF3">
    <property type="entry name" value="ANTI-SIGMA-F FACTOR RSBW"/>
    <property type="match status" value="1"/>
</dbReference>
<keyword evidence="1" id="KW-0723">Serine/threonine-protein kinase</keyword>
<keyword evidence="3" id="KW-0547">Nucleotide-binding</keyword>
<dbReference type="RefSeq" id="WP_339573619.1">
    <property type="nucleotide sequence ID" value="NZ_JBBIAA010000002.1"/>
</dbReference>